<dbReference type="InterPro" id="IPR001680">
    <property type="entry name" value="WD40_rpt"/>
</dbReference>
<dbReference type="OrthoDB" id="27537at2759"/>
<dbReference type="Gene3D" id="2.130.10.10">
    <property type="entry name" value="YVTN repeat-like/Quinoprotein amine dehydrogenase"/>
    <property type="match status" value="2"/>
</dbReference>
<comment type="similarity">
    <text evidence="2">Belongs to the WD repeat SWD2 family.</text>
</comment>
<dbReference type="Pfam" id="PF00400">
    <property type="entry name" value="WD40"/>
    <property type="match status" value="2"/>
</dbReference>
<gene>
    <name evidence="7" type="ORF">BOKJ2_LOCUS9688</name>
</gene>
<dbReference type="Proteomes" id="UP000783686">
    <property type="component" value="Unassembled WGS sequence"/>
</dbReference>
<evidence type="ECO:0000256" key="6">
    <source>
        <dbReference type="PROSITE-ProRule" id="PRU00221"/>
    </source>
</evidence>
<dbReference type="SMART" id="SM00320">
    <property type="entry name" value="WD40"/>
    <property type="match status" value="5"/>
</dbReference>
<dbReference type="InterPro" id="IPR036322">
    <property type="entry name" value="WD40_repeat_dom_sf"/>
</dbReference>
<reference evidence="7" key="1">
    <citation type="submission" date="2020-09" db="EMBL/GenBank/DDBJ databases">
        <authorList>
            <person name="Kikuchi T."/>
        </authorList>
    </citation>
    <scope>NUCLEOTIDE SEQUENCE</scope>
    <source>
        <strain evidence="7">SH1</strain>
    </source>
</reference>
<dbReference type="EMBL" id="CAJFDH010000004">
    <property type="protein sequence ID" value="CAD5221924.1"/>
    <property type="molecule type" value="Genomic_DNA"/>
</dbReference>
<evidence type="ECO:0000256" key="1">
    <source>
        <dbReference type="ARBA" id="ARBA00004123"/>
    </source>
</evidence>
<feature type="repeat" description="WD" evidence="6">
    <location>
        <begin position="126"/>
        <end position="160"/>
    </location>
</feature>
<dbReference type="SUPFAM" id="SSF50978">
    <property type="entry name" value="WD40 repeat-like"/>
    <property type="match status" value="1"/>
</dbReference>
<organism evidence="7 8">
    <name type="scientific">Bursaphelenchus okinawaensis</name>
    <dbReference type="NCBI Taxonomy" id="465554"/>
    <lineage>
        <taxon>Eukaryota</taxon>
        <taxon>Metazoa</taxon>
        <taxon>Ecdysozoa</taxon>
        <taxon>Nematoda</taxon>
        <taxon>Chromadorea</taxon>
        <taxon>Rhabditida</taxon>
        <taxon>Tylenchina</taxon>
        <taxon>Tylenchomorpha</taxon>
        <taxon>Aphelenchoidea</taxon>
        <taxon>Aphelenchoididae</taxon>
        <taxon>Bursaphelenchus</taxon>
    </lineage>
</organism>
<proteinExistence type="inferred from homology"/>
<protein>
    <recommendedName>
        <fullName evidence="9">WD_REPEATS_REGION domain-containing protein</fullName>
    </recommendedName>
</protein>
<dbReference type="PANTHER" id="PTHR19861:SF0">
    <property type="entry name" value="WD REPEAT-CONTAINING PROTEIN 82"/>
    <property type="match status" value="1"/>
</dbReference>
<dbReference type="EMBL" id="CAJFCW020000004">
    <property type="protein sequence ID" value="CAG9115672.1"/>
    <property type="molecule type" value="Genomic_DNA"/>
</dbReference>
<dbReference type="InterPro" id="IPR015943">
    <property type="entry name" value="WD40/YVTN_repeat-like_dom_sf"/>
</dbReference>
<evidence type="ECO:0000256" key="3">
    <source>
        <dbReference type="ARBA" id="ARBA00022574"/>
    </source>
</evidence>
<dbReference type="InterPro" id="IPR037867">
    <property type="entry name" value="Swd2/WDR82"/>
</dbReference>
<keyword evidence="5" id="KW-0539">Nucleus</keyword>
<dbReference type="GO" id="GO:0003682">
    <property type="term" value="F:chromatin binding"/>
    <property type="evidence" value="ECO:0007669"/>
    <property type="project" value="TreeGrafter"/>
</dbReference>
<comment type="subcellular location">
    <subcellularLocation>
        <location evidence="1">Nucleus</location>
    </subcellularLocation>
</comment>
<keyword evidence="8" id="KW-1185">Reference proteome</keyword>
<sequence>MIDLAHQTIGMNGTTRKNSGGKKILLDGQNLGRIKAVKAFYDHHGKVNHMNITDDGKTLIASSDVDSIILYDCVQGSISNTVYSKKYGCSLVHFVRGTNNVIHSSVKVDNTIRYLSLNPTQYVRYFQGHEKLVTTIKVSPCEEVFLSGSQDNTIRVWDMRIQAAQGMMKTKTCPLIAFDPTGRVFVVGGKNTLDFYDLRTFDVKPFATFKYPALDGDWTDVTFSPDGLSLLVMTNGKEMLIVDAFSGEALHKLTGHHNYNKEPLTATFSPCSNFVFCGGDGGYLTGWSRDTGDPIYQCGSVDHTDTINHVVFNPNYLQLATASSHVVSSQIEP</sequence>
<name>A0A811L3I6_9BILA</name>
<dbReference type="PANTHER" id="PTHR19861">
    <property type="entry name" value="WD40 REPEAT PROTEIN SWD2"/>
    <property type="match status" value="1"/>
</dbReference>
<keyword evidence="4" id="KW-0677">Repeat</keyword>
<dbReference type="PROSITE" id="PS50082">
    <property type="entry name" value="WD_REPEATS_2"/>
    <property type="match status" value="1"/>
</dbReference>
<evidence type="ECO:0000313" key="7">
    <source>
        <dbReference type="EMBL" id="CAD5221924.1"/>
    </source>
</evidence>
<accession>A0A811L3I6</accession>
<dbReference type="PROSITE" id="PS50294">
    <property type="entry name" value="WD_REPEATS_REGION"/>
    <property type="match status" value="1"/>
</dbReference>
<evidence type="ECO:0000313" key="8">
    <source>
        <dbReference type="Proteomes" id="UP000614601"/>
    </source>
</evidence>
<evidence type="ECO:0000256" key="2">
    <source>
        <dbReference type="ARBA" id="ARBA00005616"/>
    </source>
</evidence>
<evidence type="ECO:0000256" key="5">
    <source>
        <dbReference type="ARBA" id="ARBA00023242"/>
    </source>
</evidence>
<dbReference type="GO" id="GO:0048188">
    <property type="term" value="C:Set1C/COMPASS complex"/>
    <property type="evidence" value="ECO:0007669"/>
    <property type="project" value="TreeGrafter"/>
</dbReference>
<dbReference type="GO" id="GO:0016070">
    <property type="term" value="P:RNA metabolic process"/>
    <property type="evidence" value="ECO:0007669"/>
    <property type="project" value="UniProtKB-ARBA"/>
</dbReference>
<comment type="caution">
    <text evidence="7">The sequence shown here is derived from an EMBL/GenBank/DDBJ whole genome shotgun (WGS) entry which is preliminary data.</text>
</comment>
<evidence type="ECO:0000256" key="4">
    <source>
        <dbReference type="ARBA" id="ARBA00022737"/>
    </source>
</evidence>
<dbReference type="Proteomes" id="UP000614601">
    <property type="component" value="Unassembled WGS sequence"/>
</dbReference>
<dbReference type="AlphaFoldDB" id="A0A811L3I6"/>
<evidence type="ECO:0008006" key="9">
    <source>
        <dbReference type="Google" id="ProtNLM"/>
    </source>
</evidence>
<keyword evidence="3 6" id="KW-0853">WD repeat</keyword>